<dbReference type="OrthoDB" id="4772757at2759"/>
<dbReference type="RefSeq" id="XP_028512448.1">
    <property type="nucleotide sequence ID" value="XM_028656647.1"/>
</dbReference>
<feature type="compositionally biased region" description="Low complexity" evidence="1">
    <location>
        <begin position="31"/>
        <end position="79"/>
    </location>
</feature>
<dbReference type="AlphaFoldDB" id="A0A913YBU6"/>
<dbReference type="KEGG" id="epa:110255058"/>
<evidence type="ECO:0000256" key="1">
    <source>
        <dbReference type="SAM" id="MobiDB-lite"/>
    </source>
</evidence>
<reference evidence="2" key="1">
    <citation type="submission" date="2022-11" db="UniProtKB">
        <authorList>
            <consortium name="EnsemblMetazoa"/>
        </authorList>
    </citation>
    <scope>IDENTIFICATION</scope>
</reference>
<dbReference type="Proteomes" id="UP000887567">
    <property type="component" value="Unplaced"/>
</dbReference>
<evidence type="ECO:0000313" key="3">
    <source>
        <dbReference type="Proteomes" id="UP000887567"/>
    </source>
</evidence>
<keyword evidence="3" id="KW-1185">Reference proteome</keyword>
<dbReference type="EnsemblMetazoa" id="XM_028656647.1">
    <property type="protein sequence ID" value="XP_028512448.1"/>
    <property type="gene ID" value="LOC110255058"/>
</dbReference>
<sequence>MKNQENQTPLDLASAEDVKCLLGDALLTHNSTSAASATPTKTPSPVSTAATTTGASPLSTANSSLLASSPAGSGDGAISNRSVSEAQGQAADKHGISGHPGLDVDVGQFLDSLQLNNLKEIFEREQVRRL</sequence>
<proteinExistence type="predicted"/>
<evidence type="ECO:0000313" key="2">
    <source>
        <dbReference type="EnsemblMetazoa" id="XP_028512448.1"/>
    </source>
</evidence>
<protein>
    <submittedName>
        <fullName evidence="2">Uncharacterized protein</fullName>
    </submittedName>
</protein>
<name>A0A913YBU6_EXADI</name>
<accession>A0A913YBU6</accession>
<feature type="region of interest" description="Disordered" evidence="1">
    <location>
        <begin position="30"/>
        <end position="103"/>
    </location>
</feature>
<organism evidence="2 3">
    <name type="scientific">Exaiptasia diaphana</name>
    <name type="common">Tropical sea anemone</name>
    <name type="synonym">Aiptasia pulchella</name>
    <dbReference type="NCBI Taxonomy" id="2652724"/>
    <lineage>
        <taxon>Eukaryota</taxon>
        <taxon>Metazoa</taxon>
        <taxon>Cnidaria</taxon>
        <taxon>Anthozoa</taxon>
        <taxon>Hexacorallia</taxon>
        <taxon>Actiniaria</taxon>
        <taxon>Aiptasiidae</taxon>
        <taxon>Exaiptasia</taxon>
    </lineage>
</organism>
<dbReference type="GeneID" id="110255058"/>